<reference evidence="2" key="1">
    <citation type="submission" date="2022-07" db="EMBL/GenBank/DDBJ databases">
        <title>Tahibacter sp., a new gammaproteobacterium isolated from the silt sample collected at pig farm.</title>
        <authorList>
            <person name="Chen H."/>
        </authorList>
    </citation>
    <scope>NUCLEOTIDE SEQUENCE</scope>
    <source>
        <strain evidence="2">P2K</strain>
    </source>
</reference>
<evidence type="ECO:0000256" key="1">
    <source>
        <dbReference type="SAM" id="SignalP"/>
    </source>
</evidence>
<evidence type="ECO:0000313" key="3">
    <source>
        <dbReference type="Proteomes" id="UP001165498"/>
    </source>
</evidence>
<gene>
    <name evidence="2" type="ORF">NM961_09845</name>
</gene>
<feature type="chain" id="PRO_5046860884" evidence="1">
    <location>
        <begin position="28"/>
        <end position="554"/>
    </location>
</feature>
<sequence>MSRLTSRCGAALACAVLSVFAASAAHARTFLKNGFDTPTDRPASDAEAARFLTQATFGPNAADIAEVRLLGYSGWIDRQMNLIAMTAARPHMEAIAAAMVGTSDNIGQNQRMSRWFHTAATGPDQLRQRAAYALSQIFVISDNGSLSGEPIQMSEYWDLLARNAFGPYRTLLDEVTYNPSMGKYLSHFRNRKAGTGREPDENYAREVMQLFSIGLYERNIDGSYLLNGGQLVPTYDQSTITNYAKVFTGFGYNNAGTNIFGGTNTYLPMSCVASEHDVTAKTVVGNTTIPAGQSCANDVRDGLNLLASHANTAPFIARQLIQRFTTSNPSPAYITRVAQKFNNNGDGERGDLGAVIRQILLDPEARNTNPPASFGKLREPLLRLTAVLRAWPFQLPAPTAYGEIRMGMTNPIASYAQRPLGAPTVFNFYEPDYQPPGPLADANQFAPEMQIINETTTYSISNSLEDYTFQYYVGMPNPPADRPLIDVGALAALSSSPAAMVEEVNQKMLYGSMSANMRSTLTSMLSFMNGATPSEKARSLLQLTAMSPEFATQR</sequence>
<protein>
    <submittedName>
        <fullName evidence="2">DUF1800 domain-containing protein</fullName>
    </submittedName>
</protein>
<dbReference type="InterPro" id="IPR014917">
    <property type="entry name" value="DUF1800"/>
</dbReference>
<keyword evidence="1" id="KW-0732">Signal</keyword>
<feature type="signal peptide" evidence="1">
    <location>
        <begin position="1"/>
        <end position="27"/>
    </location>
</feature>
<accession>A0ABT1QRW6</accession>
<dbReference type="Proteomes" id="UP001165498">
    <property type="component" value="Unassembled WGS sequence"/>
</dbReference>
<dbReference type="PANTHER" id="PTHR43737">
    <property type="entry name" value="BLL7424 PROTEIN"/>
    <property type="match status" value="1"/>
</dbReference>
<dbReference type="RefSeq" id="WP_255914060.1">
    <property type="nucleotide sequence ID" value="NZ_JANFQO010000007.1"/>
</dbReference>
<keyword evidence="3" id="KW-1185">Reference proteome</keyword>
<dbReference type="PANTHER" id="PTHR43737:SF1">
    <property type="entry name" value="DUF1501 DOMAIN-CONTAINING PROTEIN"/>
    <property type="match status" value="1"/>
</dbReference>
<organism evidence="2 3">
    <name type="scientific">Tahibacter harae</name>
    <dbReference type="NCBI Taxonomy" id="2963937"/>
    <lineage>
        <taxon>Bacteria</taxon>
        <taxon>Pseudomonadati</taxon>
        <taxon>Pseudomonadota</taxon>
        <taxon>Gammaproteobacteria</taxon>
        <taxon>Lysobacterales</taxon>
        <taxon>Rhodanobacteraceae</taxon>
        <taxon>Tahibacter</taxon>
    </lineage>
</organism>
<dbReference type="Pfam" id="PF08811">
    <property type="entry name" value="DUF1800"/>
    <property type="match status" value="1"/>
</dbReference>
<evidence type="ECO:0000313" key="2">
    <source>
        <dbReference type="EMBL" id="MCQ4165011.1"/>
    </source>
</evidence>
<dbReference type="EMBL" id="JANFQO010000007">
    <property type="protein sequence ID" value="MCQ4165011.1"/>
    <property type="molecule type" value="Genomic_DNA"/>
</dbReference>
<comment type="caution">
    <text evidence="2">The sequence shown here is derived from an EMBL/GenBank/DDBJ whole genome shotgun (WGS) entry which is preliminary data.</text>
</comment>
<proteinExistence type="predicted"/>
<name>A0ABT1QRW6_9GAMM</name>